<evidence type="ECO:0000256" key="2">
    <source>
        <dbReference type="SAM" id="SignalP"/>
    </source>
</evidence>
<dbReference type="OrthoDB" id="1451508at2"/>
<gene>
    <name evidence="4" type="ORF">SAMN05421544_10639</name>
</gene>
<reference evidence="4 5" key="1">
    <citation type="submission" date="2016-10" db="EMBL/GenBank/DDBJ databases">
        <authorList>
            <person name="de Groot N.N."/>
        </authorList>
    </citation>
    <scope>NUCLEOTIDE SEQUENCE [LARGE SCALE GENOMIC DNA]</scope>
    <source>
        <strain evidence="4 5">DSM 24015</strain>
    </source>
</reference>
<feature type="chain" id="PRO_5011545896" description="DUF6759 domain-containing protein" evidence="2">
    <location>
        <begin position="23"/>
        <end position="224"/>
    </location>
</feature>
<dbReference type="Proteomes" id="UP000198517">
    <property type="component" value="Unassembled WGS sequence"/>
</dbReference>
<evidence type="ECO:0000256" key="1">
    <source>
        <dbReference type="SAM" id="MobiDB-lite"/>
    </source>
</evidence>
<protein>
    <recommendedName>
        <fullName evidence="3">DUF6759 domain-containing protein</fullName>
    </recommendedName>
</protein>
<accession>A0A1G7BMM6</accession>
<feature type="signal peptide" evidence="2">
    <location>
        <begin position="1"/>
        <end position="22"/>
    </location>
</feature>
<evidence type="ECO:0000259" key="3">
    <source>
        <dbReference type="Pfam" id="PF20545"/>
    </source>
</evidence>
<feature type="compositionally biased region" description="Polar residues" evidence="1">
    <location>
        <begin position="207"/>
        <end position="224"/>
    </location>
</feature>
<proteinExistence type="predicted"/>
<organism evidence="4 5">
    <name type="scientific">Riemerella columbipharyngis</name>
    <dbReference type="NCBI Taxonomy" id="1071918"/>
    <lineage>
        <taxon>Bacteria</taxon>
        <taxon>Pseudomonadati</taxon>
        <taxon>Bacteroidota</taxon>
        <taxon>Flavobacteriia</taxon>
        <taxon>Flavobacteriales</taxon>
        <taxon>Weeksellaceae</taxon>
        <taxon>Riemerella</taxon>
    </lineage>
</organism>
<dbReference type="AlphaFoldDB" id="A0A1G7BMM6"/>
<dbReference type="RefSeq" id="WP_143017725.1">
    <property type="nucleotide sequence ID" value="NZ_FNAS01000006.1"/>
</dbReference>
<feature type="region of interest" description="Disordered" evidence="1">
    <location>
        <begin position="204"/>
        <end position="224"/>
    </location>
</feature>
<keyword evidence="5" id="KW-1185">Reference proteome</keyword>
<dbReference type="Pfam" id="PF20545">
    <property type="entry name" value="DUF6759"/>
    <property type="match status" value="1"/>
</dbReference>
<evidence type="ECO:0000313" key="5">
    <source>
        <dbReference type="Proteomes" id="UP000198517"/>
    </source>
</evidence>
<name>A0A1G7BMM6_9FLAO</name>
<sequence>MKKIFFWRIMLCVLLFNCTAKNNSDIFKSNDVNEVKAYIRANPYSRDAYELRKKLPLLETMAWAKPNKGSAMKTRQIIIGDDYTQIEIVQNMISTEKFKELMEKFEANHNKRTVDLLNQLFNSDISNTKTIILVENKTKCNMVLNVVGKNKYEIPIPAKGENSIVIEKGEYRLISKLCGILYSSRKDIQKNLVVTLDILDEKKSEPEQPNTLNSSTETGETAVR</sequence>
<dbReference type="InterPro" id="IPR046647">
    <property type="entry name" value="DUF6759"/>
</dbReference>
<dbReference type="STRING" id="1071918.SAMN05421544_10639"/>
<feature type="domain" description="DUF6759" evidence="3">
    <location>
        <begin position="107"/>
        <end position="197"/>
    </location>
</feature>
<evidence type="ECO:0000313" key="4">
    <source>
        <dbReference type="EMBL" id="SDE27920.1"/>
    </source>
</evidence>
<keyword evidence="2" id="KW-0732">Signal</keyword>
<dbReference type="EMBL" id="FNAS01000006">
    <property type="protein sequence ID" value="SDE27920.1"/>
    <property type="molecule type" value="Genomic_DNA"/>
</dbReference>